<organism evidence="16 17">
    <name type="scientific">Leptospirillum ferrodiazotrophum</name>
    <dbReference type="NCBI Taxonomy" id="412449"/>
    <lineage>
        <taxon>Bacteria</taxon>
        <taxon>Pseudomonadati</taxon>
        <taxon>Nitrospirota</taxon>
        <taxon>Nitrospiria</taxon>
        <taxon>Nitrospirales</taxon>
        <taxon>Nitrospiraceae</taxon>
        <taxon>Leptospirillum</taxon>
    </lineage>
</organism>
<dbReference type="PANTHER" id="PTHR22976">
    <property type="entry name" value="BIOTIN SYNTHASE"/>
    <property type="match status" value="1"/>
</dbReference>
<comment type="function">
    <text evidence="13">Catalyzes the conversion of dethiobiotin (DTB) to biotin by the insertion of a sulfur atom into dethiobiotin via a radical-based mechanism.</text>
</comment>
<evidence type="ECO:0000259" key="15">
    <source>
        <dbReference type="PROSITE" id="PS51918"/>
    </source>
</evidence>
<comment type="pathway">
    <text evidence="1 13">Cofactor biosynthesis; biotin biosynthesis; biotin from 7,8-diaminononanoate: step 2/2.</text>
</comment>
<keyword evidence="5 13" id="KW-0808">Transferase</keyword>
<evidence type="ECO:0000256" key="7">
    <source>
        <dbReference type="ARBA" id="ARBA00022714"/>
    </source>
</evidence>
<dbReference type="HAMAP" id="MF_01694">
    <property type="entry name" value="BioB"/>
    <property type="match status" value="1"/>
</dbReference>
<dbReference type="CDD" id="cd01335">
    <property type="entry name" value="Radical_SAM"/>
    <property type="match status" value="1"/>
</dbReference>
<dbReference type="GO" id="GO:0051539">
    <property type="term" value="F:4 iron, 4 sulfur cluster binding"/>
    <property type="evidence" value="ECO:0007669"/>
    <property type="project" value="UniProtKB-KW"/>
</dbReference>
<feature type="binding site" evidence="13 14">
    <location>
        <position position="149"/>
    </location>
    <ligand>
        <name>[2Fe-2S] cluster</name>
        <dbReference type="ChEBI" id="CHEBI:190135"/>
    </ligand>
</feature>
<dbReference type="InterPro" id="IPR058240">
    <property type="entry name" value="rSAM_sf"/>
</dbReference>
<dbReference type="EMBL" id="GG693869">
    <property type="protein sequence ID" value="EES53092.1"/>
    <property type="molecule type" value="Genomic_DNA"/>
</dbReference>
<evidence type="ECO:0000256" key="4">
    <source>
        <dbReference type="ARBA" id="ARBA00022485"/>
    </source>
</evidence>
<dbReference type="Gene3D" id="3.20.20.70">
    <property type="entry name" value="Aldolase class I"/>
    <property type="match status" value="1"/>
</dbReference>
<keyword evidence="4 13" id="KW-0004">4Fe-4S</keyword>
<feature type="binding site" evidence="13 14">
    <location>
        <position position="280"/>
    </location>
    <ligand>
        <name>[2Fe-2S] cluster</name>
        <dbReference type="ChEBI" id="CHEBI:190135"/>
    </ligand>
</feature>
<comment type="similarity">
    <text evidence="2 13">Belongs to the radical SAM superfamily. Biotin synthase family.</text>
</comment>
<comment type="cofactor">
    <cofactor evidence="14">
        <name>[2Fe-2S] cluster</name>
        <dbReference type="ChEBI" id="CHEBI:190135"/>
    </cofactor>
    <text evidence="14">Binds 1 [2Fe-2S] cluster. The cluster is coordinated with 3 cysteines and 1 arginine.</text>
</comment>
<dbReference type="SFLD" id="SFLDG01278">
    <property type="entry name" value="biotin_synthase_like"/>
    <property type="match status" value="1"/>
</dbReference>
<feature type="binding site" evidence="13 14">
    <location>
        <position position="72"/>
    </location>
    <ligand>
        <name>[4Fe-4S] cluster</name>
        <dbReference type="ChEBI" id="CHEBI:49883"/>
        <note>4Fe-4S-S-AdoMet</note>
    </ligand>
</feature>
<dbReference type="SFLD" id="SFLDG01060">
    <property type="entry name" value="BATS_domain_containing"/>
    <property type="match status" value="1"/>
</dbReference>
<keyword evidence="8 13" id="KW-0479">Metal-binding</keyword>
<dbReference type="UniPathway" id="UPA00078">
    <property type="reaction ID" value="UER00162"/>
</dbReference>
<dbReference type="GO" id="GO:0004076">
    <property type="term" value="F:biotin synthase activity"/>
    <property type="evidence" value="ECO:0007669"/>
    <property type="project" value="UniProtKB-UniRule"/>
</dbReference>
<dbReference type="InterPro" id="IPR007197">
    <property type="entry name" value="rSAM"/>
</dbReference>
<dbReference type="EC" id="2.8.1.6" evidence="3 13"/>
<evidence type="ECO:0000256" key="9">
    <source>
        <dbReference type="ARBA" id="ARBA00022756"/>
    </source>
</evidence>
<name>C6HWB4_9BACT</name>
<evidence type="ECO:0000256" key="13">
    <source>
        <dbReference type="HAMAP-Rule" id="MF_01694"/>
    </source>
</evidence>
<dbReference type="InterPro" id="IPR013785">
    <property type="entry name" value="Aldolase_TIM"/>
</dbReference>
<feature type="domain" description="Radical SAM core" evidence="15">
    <location>
        <begin position="54"/>
        <end position="285"/>
    </location>
</feature>
<keyword evidence="9 13" id="KW-0093">Biotin biosynthesis</keyword>
<dbReference type="Proteomes" id="UP000009374">
    <property type="component" value="Unassembled WGS sequence"/>
</dbReference>
<dbReference type="InterPro" id="IPR006638">
    <property type="entry name" value="Elp3/MiaA/NifB-like_rSAM"/>
</dbReference>
<keyword evidence="7 13" id="KW-0001">2Fe-2S</keyword>
<evidence type="ECO:0000256" key="11">
    <source>
        <dbReference type="ARBA" id="ARBA00023014"/>
    </source>
</evidence>
<dbReference type="PROSITE" id="PS51918">
    <property type="entry name" value="RADICAL_SAM"/>
    <property type="match status" value="1"/>
</dbReference>
<dbReference type="SMART" id="SM00876">
    <property type="entry name" value="BATS"/>
    <property type="match status" value="1"/>
</dbReference>
<dbReference type="GO" id="GO:0005506">
    <property type="term" value="F:iron ion binding"/>
    <property type="evidence" value="ECO:0007669"/>
    <property type="project" value="UniProtKB-UniRule"/>
</dbReference>
<evidence type="ECO:0000256" key="2">
    <source>
        <dbReference type="ARBA" id="ARBA00010765"/>
    </source>
</evidence>
<comment type="catalytic activity">
    <reaction evidence="12 13">
        <text>(4R,5S)-dethiobiotin + (sulfur carrier)-SH + 2 reduced [2Fe-2S]-[ferredoxin] + 2 S-adenosyl-L-methionine = (sulfur carrier)-H + biotin + 2 5'-deoxyadenosine + 2 L-methionine + 2 oxidized [2Fe-2S]-[ferredoxin]</text>
        <dbReference type="Rhea" id="RHEA:22060"/>
        <dbReference type="Rhea" id="RHEA-COMP:10000"/>
        <dbReference type="Rhea" id="RHEA-COMP:10001"/>
        <dbReference type="Rhea" id="RHEA-COMP:14737"/>
        <dbReference type="Rhea" id="RHEA-COMP:14739"/>
        <dbReference type="ChEBI" id="CHEBI:17319"/>
        <dbReference type="ChEBI" id="CHEBI:29917"/>
        <dbReference type="ChEBI" id="CHEBI:33737"/>
        <dbReference type="ChEBI" id="CHEBI:33738"/>
        <dbReference type="ChEBI" id="CHEBI:57586"/>
        <dbReference type="ChEBI" id="CHEBI:57844"/>
        <dbReference type="ChEBI" id="CHEBI:59789"/>
        <dbReference type="ChEBI" id="CHEBI:64428"/>
        <dbReference type="ChEBI" id="CHEBI:149473"/>
        <dbReference type="EC" id="2.8.1.6"/>
    </reaction>
</comment>
<dbReference type="SMART" id="SM00729">
    <property type="entry name" value="Elp3"/>
    <property type="match status" value="1"/>
</dbReference>
<dbReference type="InterPro" id="IPR024177">
    <property type="entry name" value="Biotin_synthase"/>
</dbReference>
<dbReference type="SUPFAM" id="SSF102114">
    <property type="entry name" value="Radical SAM enzymes"/>
    <property type="match status" value="1"/>
</dbReference>
<protein>
    <recommendedName>
        <fullName evidence="3 13">Biotin synthase</fullName>
        <ecNumber evidence="3 13">2.8.1.6</ecNumber>
    </recommendedName>
</protein>
<evidence type="ECO:0000256" key="8">
    <source>
        <dbReference type="ARBA" id="ARBA00022723"/>
    </source>
</evidence>
<keyword evidence="10 13" id="KW-0408">Iron</keyword>
<dbReference type="NCBIfam" id="TIGR00433">
    <property type="entry name" value="bioB"/>
    <property type="match status" value="1"/>
</dbReference>
<dbReference type="Pfam" id="PF06968">
    <property type="entry name" value="BATS"/>
    <property type="match status" value="1"/>
</dbReference>
<dbReference type="GO" id="GO:0009102">
    <property type="term" value="P:biotin biosynthetic process"/>
    <property type="evidence" value="ECO:0007669"/>
    <property type="project" value="UniProtKB-UniRule"/>
</dbReference>
<feature type="binding site" evidence="13 14">
    <location>
        <position position="116"/>
    </location>
    <ligand>
        <name>[2Fe-2S] cluster</name>
        <dbReference type="ChEBI" id="CHEBI:190135"/>
    </ligand>
</feature>
<accession>C6HWB4</accession>
<feature type="binding site" evidence="13 14">
    <location>
        <position position="76"/>
    </location>
    <ligand>
        <name>[4Fe-4S] cluster</name>
        <dbReference type="ChEBI" id="CHEBI:49883"/>
        <note>4Fe-4S-S-AdoMet</note>
    </ligand>
</feature>
<evidence type="ECO:0000256" key="1">
    <source>
        <dbReference type="ARBA" id="ARBA00004942"/>
    </source>
</evidence>
<dbReference type="InterPro" id="IPR002684">
    <property type="entry name" value="Biotin_synth/BioAB"/>
</dbReference>
<gene>
    <name evidence="13" type="primary">bioB</name>
    <name evidence="16" type="ORF">UBAL3_80420042</name>
</gene>
<reference evidence="16 17" key="1">
    <citation type="journal article" date="2009" name="Appl. Environ. Microbiol.">
        <title>Community genomic and proteomic analyses of chemoautotrophic iron-oxidizing "Leptospirillum rubarum" (Group II) and "Leptospirillum ferrodiazotrophum" (Group III) bacteria in acid mine drainage biofilms.</title>
        <authorList>
            <person name="Goltsman D.S."/>
            <person name="Denef V.J."/>
            <person name="Singer S.W."/>
            <person name="VerBerkmoes N.C."/>
            <person name="Lefsrud M."/>
            <person name="Mueller R.S."/>
            <person name="Dick G.J."/>
            <person name="Sun C.L."/>
            <person name="Wheeler K.E."/>
            <person name="Zemla A."/>
            <person name="Baker B.J."/>
            <person name="Hauser L."/>
            <person name="Land M."/>
            <person name="Shah M.B."/>
            <person name="Thelen M.P."/>
            <person name="Hettich R.L."/>
            <person name="Banfield J.F."/>
        </authorList>
    </citation>
    <scope>NUCLEOTIDE SEQUENCE [LARGE SCALE GENOMIC DNA]</scope>
</reference>
<dbReference type="InterPro" id="IPR010722">
    <property type="entry name" value="BATS_dom"/>
</dbReference>
<dbReference type="SFLD" id="SFLDS00029">
    <property type="entry name" value="Radical_SAM"/>
    <property type="match status" value="1"/>
</dbReference>
<evidence type="ECO:0000256" key="10">
    <source>
        <dbReference type="ARBA" id="ARBA00023004"/>
    </source>
</evidence>
<evidence type="ECO:0000313" key="17">
    <source>
        <dbReference type="Proteomes" id="UP000009374"/>
    </source>
</evidence>
<feature type="binding site" evidence="13 14">
    <location>
        <position position="79"/>
    </location>
    <ligand>
        <name>[4Fe-4S] cluster</name>
        <dbReference type="ChEBI" id="CHEBI:49883"/>
        <note>4Fe-4S-S-AdoMet</note>
    </ligand>
</feature>
<dbReference type="PIRSF" id="PIRSF001619">
    <property type="entry name" value="Biotin_synth"/>
    <property type="match status" value="1"/>
</dbReference>
<dbReference type="Pfam" id="PF04055">
    <property type="entry name" value="Radical_SAM"/>
    <property type="match status" value="1"/>
</dbReference>
<evidence type="ECO:0000256" key="6">
    <source>
        <dbReference type="ARBA" id="ARBA00022691"/>
    </source>
</evidence>
<dbReference type="PANTHER" id="PTHR22976:SF2">
    <property type="entry name" value="BIOTIN SYNTHASE, MITOCHONDRIAL"/>
    <property type="match status" value="1"/>
</dbReference>
<dbReference type="GO" id="GO:0051537">
    <property type="term" value="F:2 iron, 2 sulfur cluster binding"/>
    <property type="evidence" value="ECO:0007669"/>
    <property type="project" value="UniProtKB-KW"/>
</dbReference>
<comment type="cofactor">
    <cofactor evidence="13 14">
        <name>[4Fe-4S] cluster</name>
        <dbReference type="ChEBI" id="CHEBI:49883"/>
    </cofactor>
    <text evidence="13 14">Binds 1 [4Fe-4S] cluster. The cluster is coordinated with 3 cysteines and an exchangeable S-adenosyl-L-methionine.</text>
</comment>
<proteinExistence type="inferred from homology"/>
<keyword evidence="11 13" id="KW-0411">Iron-sulfur</keyword>
<dbReference type="AlphaFoldDB" id="C6HWB4"/>
<evidence type="ECO:0000256" key="5">
    <source>
        <dbReference type="ARBA" id="ARBA00022679"/>
    </source>
</evidence>
<comment type="cofactor">
    <cofactor evidence="13">
        <name>[2Fe-2S] cluster</name>
        <dbReference type="ChEBI" id="CHEBI:190135"/>
    </cofactor>
    <text evidence="13">Binds 1 [2Fe-2S] cluster. The cluster is coordinated with 3 cysteines and 1 arginine.</text>
</comment>
<keyword evidence="6 13" id="KW-0949">S-adenosyl-L-methionine</keyword>
<sequence>MMNEKETLDRIGECRQSSLAGDGISPEQALWLLSLPEDFSPVISEGADAVRDKFRGRLIDPCTVMNAKSGACSEDCHFCAQSTHFRTIAPTYDLLAANKIVEAARAAQQNGTRRFCIGTSGRSLENPTELRIVEDALGRMHSELGLWSCATLGSVSGETVSILKSAGLDRLHHNLETSRNHFPKIVSTHAYDERVSTVRMAKDAGISVCSGGIFGVGESNEDRVSLFSLLRELDVDSIPINFLVPIAGTPLFENDPALGADEALRIIAVSRLFFPKKEVRICGGRIHALKDRHPEIFYNGADGVMIGNYLTRSGRSPDLDIQMIREEGFDLVPPHALPSPTVNID</sequence>
<evidence type="ECO:0000256" key="14">
    <source>
        <dbReference type="PIRSR" id="PIRSR001619-1"/>
    </source>
</evidence>
<evidence type="ECO:0000256" key="3">
    <source>
        <dbReference type="ARBA" id="ARBA00012236"/>
    </source>
</evidence>
<evidence type="ECO:0000313" key="16">
    <source>
        <dbReference type="EMBL" id="EES53092.1"/>
    </source>
</evidence>
<feature type="binding site" evidence="13 14">
    <location>
        <position position="209"/>
    </location>
    <ligand>
        <name>[2Fe-2S] cluster</name>
        <dbReference type="ChEBI" id="CHEBI:190135"/>
    </ligand>
</feature>
<keyword evidence="17" id="KW-1185">Reference proteome</keyword>
<comment type="subunit">
    <text evidence="13">Homodimer.</text>
</comment>
<evidence type="ECO:0000256" key="12">
    <source>
        <dbReference type="ARBA" id="ARBA00051157"/>
    </source>
</evidence>